<evidence type="ECO:0008006" key="4">
    <source>
        <dbReference type="Google" id="ProtNLM"/>
    </source>
</evidence>
<sequence length="162" mass="17928">MSRFLPLLLLAPALAAQAPLGTWTLAKAPDLDAAVEAAVKETSFLIRPIARGRLKKTNPAYQRVVIERKEDTFVVTFDARKPQRMPASGAVVKWTREDGETFDLSMRLQGEDLVQTYHTHDGQRTNVYHVDPATRTLTINVTVSSGKLPKPLVYALAYKAAP</sequence>
<dbReference type="Proteomes" id="UP001228113">
    <property type="component" value="Chromosome"/>
</dbReference>
<feature type="chain" id="PRO_5041297613" description="Lipocalin-like domain-containing protein" evidence="1">
    <location>
        <begin position="19"/>
        <end position="162"/>
    </location>
</feature>
<accession>A0AA48HD68</accession>
<dbReference type="AlphaFoldDB" id="A0AA48HD68"/>
<dbReference type="EMBL" id="AP027081">
    <property type="protein sequence ID" value="BDU76098.1"/>
    <property type="molecule type" value="Genomic_DNA"/>
</dbReference>
<dbReference type="KEGG" id="msea:METESE_10560"/>
<keyword evidence="1" id="KW-0732">Signal</keyword>
<feature type="signal peptide" evidence="1">
    <location>
        <begin position="1"/>
        <end position="18"/>
    </location>
</feature>
<keyword evidence="3" id="KW-1185">Reference proteome</keyword>
<name>A0AA48HD68_9BACT</name>
<evidence type="ECO:0000256" key="1">
    <source>
        <dbReference type="SAM" id="SignalP"/>
    </source>
</evidence>
<protein>
    <recommendedName>
        <fullName evidence="4">Lipocalin-like domain-containing protein</fullName>
    </recommendedName>
</protein>
<organism evidence="2 3">
    <name type="scientific">Mesoterricola sediminis</name>
    <dbReference type="NCBI Taxonomy" id="2927980"/>
    <lineage>
        <taxon>Bacteria</taxon>
        <taxon>Pseudomonadati</taxon>
        <taxon>Acidobacteriota</taxon>
        <taxon>Holophagae</taxon>
        <taxon>Holophagales</taxon>
        <taxon>Holophagaceae</taxon>
        <taxon>Mesoterricola</taxon>
    </lineage>
</organism>
<evidence type="ECO:0000313" key="3">
    <source>
        <dbReference type="Proteomes" id="UP001228113"/>
    </source>
</evidence>
<reference evidence="2" key="1">
    <citation type="journal article" date="2023" name="Int. J. Syst. Evol. Microbiol.">
        <title>Mesoterricola silvestris gen. nov., sp. nov., Mesoterricola sediminis sp. nov., Geothrix oryzae sp. nov., Geothrix edaphica sp. nov., Geothrix rubra sp. nov., and Geothrix limicola sp. nov., six novel members of Acidobacteriota isolated from soils.</title>
        <authorList>
            <person name="Itoh H."/>
            <person name="Sugisawa Y."/>
            <person name="Mise K."/>
            <person name="Xu Z."/>
            <person name="Kuniyasu M."/>
            <person name="Ushijima N."/>
            <person name="Kawano K."/>
            <person name="Kobayashi E."/>
            <person name="Shiratori Y."/>
            <person name="Masuda Y."/>
            <person name="Senoo K."/>
        </authorList>
    </citation>
    <scope>NUCLEOTIDE SEQUENCE</scope>
    <source>
        <strain evidence="2">W786</strain>
    </source>
</reference>
<evidence type="ECO:0000313" key="2">
    <source>
        <dbReference type="EMBL" id="BDU76098.1"/>
    </source>
</evidence>
<dbReference type="RefSeq" id="WP_243335379.1">
    <property type="nucleotide sequence ID" value="NZ_AP027081.1"/>
</dbReference>
<proteinExistence type="predicted"/>
<gene>
    <name evidence="2" type="ORF">METESE_10560</name>
</gene>